<name>A0A2H0DZI5_9BACT</name>
<sequence length="156" mass="17034">MKYEEDKKRNSGFTLIELLVVIAIIGVLSSVVLASLNTARAKARDTKRIADFREVSLALQLYYDKFGTIPVYNNGNCCNGDHGTKFNNMAQDLVNAGFLASIPQNPSGSNYSYYYYGGSVIGGILVTSLETMSATTEAKPPSCRPFGNNWCNNTIP</sequence>
<dbReference type="GO" id="GO:0015628">
    <property type="term" value="P:protein secretion by the type II secretion system"/>
    <property type="evidence" value="ECO:0007669"/>
    <property type="project" value="InterPro"/>
</dbReference>
<organism evidence="7 8">
    <name type="scientific">Candidatus Campbellbacteria bacterium CG22_combo_CG10-13_8_21_14_all_36_13</name>
    <dbReference type="NCBI Taxonomy" id="1974529"/>
    <lineage>
        <taxon>Bacteria</taxon>
        <taxon>Candidatus Campbelliibacteriota</taxon>
    </lineage>
</organism>
<dbReference type="PROSITE" id="PS00409">
    <property type="entry name" value="PROKAR_NTER_METHYL"/>
    <property type="match status" value="1"/>
</dbReference>
<evidence type="ECO:0000256" key="1">
    <source>
        <dbReference type="ARBA" id="ARBA00004167"/>
    </source>
</evidence>
<dbReference type="SUPFAM" id="SSF54523">
    <property type="entry name" value="Pili subunits"/>
    <property type="match status" value="1"/>
</dbReference>
<dbReference type="GO" id="GO:0015627">
    <property type="term" value="C:type II protein secretion system complex"/>
    <property type="evidence" value="ECO:0007669"/>
    <property type="project" value="InterPro"/>
</dbReference>
<gene>
    <name evidence="7" type="ORF">COW81_02090</name>
</gene>
<keyword evidence="5 6" id="KW-0472">Membrane</keyword>
<dbReference type="GO" id="GO:0016020">
    <property type="term" value="C:membrane"/>
    <property type="evidence" value="ECO:0007669"/>
    <property type="project" value="UniProtKB-SubCell"/>
</dbReference>
<dbReference type="EMBL" id="PCTT01000026">
    <property type="protein sequence ID" value="PIP87099.1"/>
    <property type="molecule type" value="Genomic_DNA"/>
</dbReference>
<dbReference type="Proteomes" id="UP000231143">
    <property type="component" value="Unassembled WGS sequence"/>
</dbReference>
<keyword evidence="2" id="KW-0488">Methylation</keyword>
<dbReference type="InterPro" id="IPR045584">
    <property type="entry name" value="Pilin-like"/>
</dbReference>
<protein>
    <recommendedName>
        <fullName evidence="9">Type II secretion system protein GspG C-terminal domain-containing protein</fullName>
    </recommendedName>
</protein>
<dbReference type="Gene3D" id="3.30.700.10">
    <property type="entry name" value="Glycoprotein, Type 4 Pilin"/>
    <property type="match status" value="1"/>
</dbReference>
<evidence type="ECO:0000313" key="8">
    <source>
        <dbReference type="Proteomes" id="UP000231143"/>
    </source>
</evidence>
<evidence type="ECO:0000256" key="3">
    <source>
        <dbReference type="ARBA" id="ARBA00022692"/>
    </source>
</evidence>
<feature type="transmembrane region" description="Helical" evidence="6">
    <location>
        <begin position="12"/>
        <end position="36"/>
    </location>
</feature>
<dbReference type="Pfam" id="PF07963">
    <property type="entry name" value="N_methyl"/>
    <property type="match status" value="1"/>
</dbReference>
<accession>A0A2H0DZI5</accession>
<evidence type="ECO:0000256" key="4">
    <source>
        <dbReference type="ARBA" id="ARBA00022989"/>
    </source>
</evidence>
<evidence type="ECO:0000256" key="5">
    <source>
        <dbReference type="ARBA" id="ARBA00023136"/>
    </source>
</evidence>
<dbReference type="PANTHER" id="PTHR30093">
    <property type="entry name" value="GENERAL SECRETION PATHWAY PROTEIN G"/>
    <property type="match status" value="1"/>
</dbReference>
<evidence type="ECO:0000313" key="7">
    <source>
        <dbReference type="EMBL" id="PIP87099.1"/>
    </source>
</evidence>
<evidence type="ECO:0000256" key="6">
    <source>
        <dbReference type="SAM" id="Phobius"/>
    </source>
</evidence>
<evidence type="ECO:0000256" key="2">
    <source>
        <dbReference type="ARBA" id="ARBA00022481"/>
    </source>
</evidence>
<keyword evidence="3 6" id="KW-0812">Transmembrane</keyword>
<reference evidence="7 8" key="1">
    <citation type="submission" date="2017-09" db="EMBL/GenBank/DDBJ databases">
        <title>Depth-based differentiation of microbial function through sediment-hosted aquifers and enrichment of novel symbionts in the deep terrestrial subsurface.</title>
        <authorList>
            <person name="Probst A.J."/>
            <person name="Ladd B."/>
            <person name="Jarett J.K."/>
            <person name="Geller-Mcgrath D.E."/>
            <person name="Sieber C.M."/>
            <person name="Emerson J.B."/>
            <person name="Anantharaman K."/>
            <person name="Thomas B.C."/>
            <person name="Malmstrom R."/>
            <person name="Stieglmeier M."/>
            <person name="Klingl A."/>
            <person name="Woyke T."/>
            <person name="Ryan C.M."/>
            <person name="Banfield J.F."/>
        </authorList>
    </citation>
    <scope>NUCLEOTIDE SEQUENCE [LARGE SCALE GENOMIC DNA]</scope>
    <source>
        <strain evidence="7">CG22_combo_CG10-13_8_21_14_all_36_13</strain>
    </source>
</reference>
<keyword evidence="4 6" id="KW-1133">Transmembrane helix</keyword>
<comment type="caution">
    <text evidence="7">The sequence shown here is derived from an EMBL/GenBank/DDBJ whole genome shotgun (WGS) entry which is preliminary data.</text>
</comment>
<proteinExistence type="predicted"/>
<dbReference type="NCBIfam" id="TIGR02532">
    <property type="entry name" value="IV_pilin_GFxxxE"/>
    <property type="match status" value="1"/>
</dbReference>
<evidence type="ECO:0008006" key="9">
    <source>
        <dbReference type="Google" id="ProtNLM"/>
    </source>
</evidence>
<dbReference type="InterPro" id="IPR012902">
    <property type="entry name" value="N_methyl_site"/>
</dbReference>
<dbReference type="InterPro" id="IPR002416">
    <property type="entry name" value="T2SS_protein-GspH"/>
</dbReference>
<dbReference type="PRINTS" id="PR00885">
    <property type="entry name" value="BCTERIALGSPH"/>
</dbReference>
<dbReference type="AlphaFoldDB" id="A0A2H0DZI5"/>
<comment type="subcellular location">
    <subcellularLocation>
        <location evidence="1">Membrane</location>
        <topology evidence="1">Single-pass membrane protein</topology>
    </subcellularLocation>
</comment>